<evidence type="ECO:0000313" key="3">
    <source>
        <dbReference type="EMBL" id="SEG72792.1"/>
    </source>
</evidence>
<dbReference type="AlphaFoldDB" id="A0A1H6CIP5"/>
<feature type="non-terminal residue" evidence="3">
    <location>
        <position position="1"/>
    </location>
</feature>
<feature type="region of interest" description="Disordered" evidence="1">
    <location>
        <begin position="117"/>
        <end position="162"/>
    </location>
</feature>
<evidence type="ECO:0000313" key="4">
    <source>
        <dbReference type="Proteomes" id="UP000236743"/>
    </source>
</evidence>
<accession>A0A1H6CIP5</accession>
<dbReference type="InterPro" id="IPR041286">
    <property type="entry name" value="MBG_2"/>
</dbReference>
<feature type="compositionally biased region" description="Gly residues" evidence="1">
    <location>
        <begin position="150"/>
        <end position="161"/>
    </location>
</feature>
<dbReference type="EMBL" id="FNUY01000010">
    <property type="protein sequence ID" value="SEG72792.1"/>
    <property type="molecule type" value="Genomic_DNA"/>
</dbReference>
<organism evidence="3 4">
    <name type="scientific">Bosea lathyri</name>
    <dbReference type="NCBI Taxonomy" id="1036778"/>
    <lineage>
        <taxon>Bacteria</taxon>
        <taxon>Pseudomonadati</taxon>
        <taxon>Pseudomonadota</taxon>
        <taxon>Alphaproteobacteria</taxon>
        <taxon>Hyphomicrobiales</taxon>
        <taxon>Boseaceae</taxon>
        <taxon>Bosea</taxon>
    </lineage>
</organism>
<name>A0A1H6CIP5_9HYPH</name>
<reference evidence="3 4" key="1">
    <citation type="submission" date="2016-10" db="EMBL/GenBank/DDBJ databases">
        <authorList>
            <person name="de Groot N.N."/>
        </authorList>
    </citation>
    <scope>NUCLEOTIDE SEQUENCE [LARGE SCALE GENOMIC DNA]</scope>
    <source>
        <strain evidence="3 4">DSM 26656</strain>
    </source>
</reference>
<protein>
    <recommendedName>
        <fullName evidence="2">MBG domain-containing protein</fullName>
    </recommendedName>
</protein>
<dbReference type="OrthoDB" id="1776524at2"/>
<proteinExistence type="predicted"/>
<sequence>SNVGSYAINGLGLTLNNGNYVFAQATGNATALSVTARPLTVTADALSRIYGNANPSLTYTVGGNGLVNGDTLVGGLATTAGSTSPAGRYAILQGTLAASNNYALSFLSAVLTISPSASGGTSPTPPMPLSSDFGGTFGSPTPEPTPTGGTPYGGTAAGGFDGFTSPGYDTPSSCAARPGLSRSLTSGPLC</sequence>
<dbReference type="Gene3D" id="3.30.160.710">
    <property type="match status" value="1"/>
</dbReference>
<feature type="domain" description="MBG" evidence="2">
    <location>
        <begin position="39"/>
        <end position="112"/>
    </location>
</feature>
<dbReference type="Pfam" id="PF18676">
    <property type="entry name" value="MBG_2"/>
    <property type="match status" value="1"/>
</dbReference>
<evidence type="ECO:0000259" key="2">
    <source>
        <dbReference type="Pfam" id="PF18676"/>
    </source>
</evidence>
<keyword evidence="4" id="KW-1185">Reference proteome</keyword>
<dbReference type="Proteomes" id="UP000236743">
    <property type="component" value="Unassembled WGS sequence"/>
</dbReference>
<dbReference type="RefSeq" id="WP_160115872.1">
    <property type="nucleotide sequence ID" value="NZ_FNUY01000010.1"/>
</dbReference>
<gene>
    <name evidence="3" type="ORF">SAMN04488115_110170</name>
</gene>
<evidence type="ECO:0000256" key="1">
    <source>
        <dbReference type="SAM" id="MobiDB-lite"/>
    </source>
</evidence>
<feature type="region of interest" description="Disordered" evidence="1">
    <location>
        <begin position="171"/>
        <end position="190"/>
    </location>
</feature>